<dbReference type="InterPro" id="IPR016138">
    <property type="entry name" value="Ribosome_inactivat_prot_sub1"/>
</dbReference>
<dbReference type="PANTHER" id="PTHR33453">
    <property type="match status" value="1"/>
</dbReference>
<dbReference type="PRINTS" id="PR00396">
    <property type="entry name" value="SHIGARICIN"/>
</dbReference>
<keyword evidence="1" id="KW-1015">Disulfide bond</keyword>
<comment type="similarity">
    <text evidence="3">Belongs to the ribosome-inactivating protein family.</text>
</comment>
<dbReference type="OrthoDB" id="1642280at2759"/>
<comment type="catalytic activity">
    <reaction evidence="3">
        <text>Endohydrolysis of the N-glycosidic bond at one specific adenosine on the 28S rRNA.</text>
        <dbReference type="EC" id="3.2.2.22"/>
    </reaction>
</comment>
<dbReference type="PROSITE" id="PS50231">
    <property type="entry name" value="RICIN_B_LECTIN"/>
    <property type="match status" value="2"/>
</dbReference>
<dbReference type="CDD" id="cd23443">
    <property type="entry name" value="beta-trefoil_Ricin_RIPs_II_rpt1"/>
    <property type="match status" value="1"/>
</dbReference>
<feature type="domain" description="Ricin B lectin" evidence="5">
    <location>
        <begin position="433"/>
        <end position="558"/>
    </location>
</feature>
<sequence>MNYSHISFLLLLGAIYLHLLGGVQIIDDKIIFYYNNGDTANSTAYAAELLTQLRTQLAASGNEVHGIPRTRPPTDIPLRERFILVELQTGGRENVTVILDAAYVWVVGYILPTSDRPVLHYLNDLPVEFFQAFPIGEYTHEPLSFDGNYNALPDREATNLGHLDLNVAITNLYYGHDQPRAMLVIIEMVAEAVRFRYIEERVIRSMEHYVPFTPDALARSLMNSWSALSQQIQWARDGVFRTAIQIQNVLHEFFQIQNVPESTSHAALALLLYTCENPRPITRTPFPVAVGADQWCDEPYGELTTNIIGRNGLCVDVKQDNYNDGDATMLWPCGNAQRNQLWTFKSDGTIRSNGKCLTTFSNPTSGNYVMIYDCDRATPEATTWYLSNVGTIINPISSLVLTAETSTPWTELTLAENNNSSRQAWSAGNYSQPTRNYISGFRGMCLQANGADANVGLADCVIDTKPSRQQWLLYGDSTIRQYTDSTLCVTSKGPNSWDQIILLECQGSENQRWTFMADGTILNPNARLVMDVKKSDVSLQEIILYPPTGNPNQKWLAF</sequence>
<evidence type="ECO:0000313" key="6">
    <source>
        <dbReference type="EMBL" id="PWA65282.1"/>
    </source>
</evidence>
<keyword evidence="2" id="KW-0325">Glycoprotein</keyword>
<dbReference type="SMART" id="SM00458">
    <property type="entry name" value="RICIN"/>
    <property type="match status" value="2"/>
</dbReference>
<dbReference type="GO" id="GO:0017148">
    <property type="term" value="P:negative regulation of translation"/>
    <property type="evidence" value="ECO:0007669"/>
    <property type="project" value="UniProtKB-KW"/>
</dbReference>
<dbReference type="GO" id="GO:0090729">
    <property type="term" value="F:toxin activity"/>
    <property type="evidence" value="ECO:0007669"/>
    <property type="project" value="UniProtKB-KW"/>
</dbReference>
<dbReference type="PANTHER" id="PTHR33453:SF34">
    <property type="entry name" value="RIBOSOME-INACTIVATING PROTEIN"/>
    <property type="match status" value="1"/>
</dbReference>
<evidence type="ECO:0000256" key="2">
    <source>
        <dbReference type="ARBA" id="ARBA00023180"/>
    </source>
</evidence>
<protein>
    <recommendedName>
        <fullName evidence="3">Ribosome-inactivating protein</fullName>
    </recommendedName>
    <component>
        <recommendedName>
            <fullName evidence="3">Ribosome-inactivating protein chain A</fullName>
        </recommendedName>
        <alternativeName>
            <fullName evidence="3">rRNA N-glycosidase</fullName>
            <ecNumber evidence="3">3.2.2.22</ecNumber>
        </alternativeName>
    </component>
    <component>
        <recommendedName>
            <fullName evidence="3">Ribosome-inactivating protein chain B</fullName>
        </recommendedName>
    </component>
</protein>
<reference evidence="6 7" key="1">
    <citation type="journal article" date="2018" name="Mol. Plant">
        <title>The genome of Artemisia annua provides insight into the evolution of Asteraceae family and artemisinin biosynthesis.</title>
        <authorList>
            <person name="Shen Q."/>
            <person name="Zhang L."/>
            <person name="Liao Z."/>
            <person name="Wang S."/>
            <person name="Yan T."/>
            <person name="Shi P."/>
            <person name="Liu M."/>
            <person name="Fu X."/>
            <person name="Pan Q."/>
            <person name="Wang Y."/>
            <person name="Lv Z."/>
            <person name="Lu X."/>
            <person name="Zhang F."/>
            <person name="Jiang W."/>
            <person name="Ma Y."/>
            <person name="Chen M."/>
            <person name="Hao X."/>
            <person name="Li L."/>
            <person name="Tang Y."/>
            <person name="Lv G."/>
            <person name="Zhou Y."/>
            <person name="Sun X."/>
            <person name="Brodelius P.E."/>
            <person name="Rose J.K.C."/>
            <person name="Tang K."/>
        </authorList>
    </citation>
    <scope>NUCLEOTIDE SEQUENCE [LARGE SCALE GENOMIC DNA]</scope>
    <source>
        <strain evidence="7">cv. Huhao1</strain>
        <tissue evidence="6">Leaf</tissue>
    </source>
</reference>
<keyword evidence="3" id="KW-0378">Hydrolase</keyword>
<dbReference type="Gene3D" id="4.10.470.10">
    <property type="entry name" value="Ricin (A Subunit), domain 2"/>
    <property type="match status" value="1"/>
</dbReference>
<evidence type="ECO:0000256" key="4">
    <source>
        <dbReference type="SAM" id="SignalP"/>
    </source>
</evidence>
<evidence type="ECO:0000313" key="7">
    <source>
        <dbReference type="Proteomes" id="UP000245207"/>
    </source>
</evidence>
<dbReference type="Gene3D" id="2.80.10.50">
    <property type="match status" value="2"/>
</dbReference>
<accession>A0A2U1MVK6</accession>
<dbReference type="InterPro" id="IPR035992">
    <property type="entry name" value="Ricin_B-like_lectins"/>
</dbReference>
<keyword evidence="4" id="KW-0732">Signal</keyword>
<dbReference type="InterPro" id="IPR017989">
    <property type="entry name" value="Ribosome_inactivat_1/2"/>
</dbReference>
<comment type="caution">
    <text evidence="6">The sequence shown here is derived from an EMBL/GenBank/DDBJ whole genome shotgun (WGS) entry which is preliminary data.</text>
</comment>
<gene>
    <name evidence="6" type="ORF">CTI12_AA335760</name>
</gene>
<dbReference type="Gene3D" id="3.40.420.10">
    <property type="entry name" value="Ricin (A subunit), domain 1"/>
    <property type="match status" value="1"/>
</dbReference>
<dbReference type="InterPro" id="IPR016139">
    <property type="entry name" value="Ribosome_inactivat_prot_sub2"/>
</dbReference>
<dbReference type="GO" id="GO:0030598">
    <property type="term" value="F:rRNA N-glycosylase activity"/>
    <property type="evidence" value="ECO:0007669"/>
    <property type="project" value="UniProtKB-EC"/>
</dbReference>
<comment type="subunit">
    <text evidence="3">Might form dimers or tetramers of disulfide-linked A and B chains.</text>
</comment>
<dbReference type="GO" id="GO:0006952">
    <property type="term" value="P:defense response"/>
    <property type="evidence" value="ECO:0007669"/>
    <property type="project" value="UniProtKB-KW"/>
</dbReference>
<dbReference type="Pfam" id="PF00161">
    <property type="entry name" value="RIP"/>
    <property type="match status" value="1"/>
</dbReference>
<dbReference type="AlphaFoldDB" id="A0A2U1MVK6"/>
<dbReference type="Pfam" id="PF00652">
    <property type="entry name" value="Ricin_B_lectin"/>
    <property type="match status" value="2"/>
</dbReference>
<evidence type="ECO:0000259" key="5">
    <source>
        <dbReference type="SMART" id="SM00458"/>
    </source>
</evidence>
<dbReference type="InterPro" id="IPR000772">
    <property type="entry name" value="Ricin_B_lectin"/>
</dbReference>
<keyword evidence="7" id="KW-1185">Reference proteome</keyword>
<feature type="domain" description="Ricin B lectin" evidence="5">
    <location>
        <begin position="301"/>
        <end position="428"/>
    </location>
</feature>
<keyword evidence="3" id="KW-0652">Protein synthesis inhibitor</keyword>
<dbReference type="EMBL" id="PKPP01004257">
    <property type="protein sequence ID" value="PWA65282.1"/>
    <property type="molecule type" value="Genomic_DNA"/>
</dbReference>
<evidence type="ECO:0000256" key="1">
    <source>
        <dbReference type="ARBA" id="ARBA00023157"/>
    </source>
</evidence>
<comment type="function">
    <text evidence="3">The A chain is responsible for inhibiting protein synthesis through the catalytic inactivation of 60S ribosomal subunits by removing adenine from position 4,324 of 28S rRNA. The B chain binds to cell receptors and probably facilitates the entry into the cell of the A chain; B chains are also responsible for cell agglutination (lectin activity).</text>
</comment>
<feature type="chain" id="PRO_5015780313" description="Ribosome-inactivating protein" evidence="4">
    <location>
        <begin position="23"/>
        <end position="558"/>
    </location>
</feature>
<dbReference type="InterPro" id="IPR036041">
    <property type="entry name" value="Ribosome-inact_prot_sf"/>
</dbReference>
<keyword evidence="3" id="KW-0800">Toxin</keyword>
<organism evidence="6 7">
    <name type="scientific">Artemisia annua</name>
    <name type="common">Sweet wormwood</name>
    <dbReference type="NCBI Taxonomy" id="35608"/>
    <lineage>
        <taxon>Eukaryota</taxon>
        <taxon>Viridiplantae</taxon>
        <taxon>Streptophyta</taxon>
        <taxon>Embryophyta</taxon>
        <taxon>Tracheophyta</taxon>
        <taxon>Spermatophyta</taxon>
        <taxon>Magnoliopsida</taxon>
        <taxon>eudicotyledons</taxon>
        <taxon>Gunneridae</taxon>
        <taxon>Pentapetalae</taxon>
        <taxon>asterids</taxon>
        <taxon>campanulids</taxon>
        <taxon>Asterales</taxon>
        <taxon>Asteraceae</taxon>
        <taxon>Asteroideae</taxon>
        <taxon>Anthemideae</taxon>
        <taxon>Artemisiinae</taxon>
        <taxon>Artemisia</taxon>
    </lineage>
</organism>
<dbReference type="InterPro" id="IPR001574">
    <property type="entry name" value="Ribosome_inactivat_prot"/>
</dbReference>
<evidence type="ECO:0000256" key="3">
    <source>
        <dbReference type="RuleBase" id="RU004915"/>
    </source>
</evidence>
<proteinExistence type="inferred from homology"/>
<dbReference type="STRING" id="35608.A0A2U1MVK6"/>
<keyword evidence="3" id="KW-0611">Plant defense</keyword>
<dbReference type="EC" id="3.2.2.22" evidence="3"/>
<dbReference type="SUPFAM" id="SSF56371">
    <property type="entry name" value="Ribosome inactivating proteins (RIP)"/>
    <property type="match status" value="1"/>
</dbReference>
<name>A0A2U1MVK6_ARTAN</name>
<feature type="signal peptide" evidence="4">
    <location>
        <begin position="1"/>
        <end position="22"/>
    </location>
</feature>
<dbReference type="Proteomes" id="UP000245207">
    <property type="component" value="Unassembled WGS sequence"/>
</dbReference>
<dbReference type="SUPFAM" id="SSF50370">
    <property type="entry name" value="Ricin B-like lectins"/>
    <property type="match status" value="2"/>
</dbReference>